<dbReference type="GO" id="GO:0030170">
    <property type="term" value="F:pyridoxal phosphate binding"/>
    <property type="evidence" value="ECO:0007669"/>
    <property type="project" value="TreeGrafter"/>
</dbReference>
<reference evidence="6" key="1">
    <citation type="journal article" date="2017" name="Proc. Natl. Acad. Sci. U.S.A.">
        <title>Simulation of Deepwater Horizon oil plume reveals substrate specialization within a complex community of hydrocarbon-degraders.</title>
        <authorList>
            <person name="Hu P."/>
            <person name="Dubinsky E.A."/>
            <person name="Probst A.J."/>
            <person name="Wang J."/>
            <person name="Sieber C.M.K."/>
            <person name="Tom L.M."/>
            <person name="Gardinali P."/>
            <person name="Banfield J.F."/>
            <person name="Atlas R.M."/>
            <person name="Andersen G.L."/>
        </authorList>
    </citation>
    <scope>NUCLEOTIDE SEQUENCE [LARGE SCALE GENOMIC DNA]</scope>
</reference>
<dbReference type="GO" id="GO:0000271">
    <property type="term" value="P:polysaccharide biosynthetic process"/>
    <property type="evidence" value="ECO:0007669"/>
    <property type="project" value="TreeGrafter"/>
</dbReference>
<feature type="modified residue" description="N6-(pyridoxal phosphate)lysine" evidence="3">
    <location>
        <position position="188"/>
    </location>
</feature>
<comment type="caution">
    <text evidence="5">The sequence shown here is derived from an EMBL/GenBank/DDBJ whole genome shotgun (WGS) entry which is preliminary data.</text>
</comment>
<evidence type="ECO:0000256" key="4">
    <source>
        <dbReference type="RuleBase" id="RU004508"/>
    </source>
</evidence>
<dbReference type="PANTHER" id="PTHR30244:SF34">
    <property type="entry name" value="DTDP-4-AMINO-4,6-DIDEOXYGALACTOSE TRANSAMINASE"/>
    <property type="match status" value="1"/>
</dbReference>
<dbReference type="Proteomes" id="UP000196531">
    <property type="component" value="Unassembled WGS sequence"/>
</dbReference>
<organism evidence="5 6">
    <name type="scientific">Halobacteriovorax marinus</name>
    <dbReference type="NCBI Taxonomy" id="97084"/>
    <lineage>
        <taxon>Bacteria</taxon>
        <taxon>Pseudomonadati</taxon>
        <taxon>Bdellovibrionota</taxon>
        <taxon>Bacteriovoracia</taxon>
        <taxon>Bacteriovoracales</taxon>
        <taxon>Halobacteriovoraceae</taxon>
        <taxon>Halobacteriovorax</taxon>
    </lineage>
</organism>
<keyword evidence="3 4" id="KW-0663">Pyridoxal phosphate</keyword>
<dbReference type="GO" id="GO:0008483">
    <property type="term" value="F:transaminase activity"/>
    <property type="evidence" value="ECO:0007669"/>
    <property type="project" value="TreeGrafter"/>
</dbReference>
<evidence type="ECO:0000256" key="2">
    <source>
        <dbReference type="PIRSR" id="PIRSR000390-1"/>
    </source>
</evidence>
<dbReference type="InterPro" id="IPR015424">
    <property type="entry name" value="PyrdxlP-dep_Trfase"/>
</dbReference>
<dbReference type="AlphaFoldDB" id="A0A1Y5FB87"/>
<name>A0A1Y5FB87_9BACT</name>
<dbReference type="Gene3D" id="3.40.640.10">
    <property type="entry name" value="Type I PLP-dependent aspartate aminotransferase-like (Major domain)"/>
    <property type="match status" value="1"/>
</dbReference>
<gene>
    <name evidence="5" type="ORF">A9Q84_04925</name>
</gene>
<evidence type="ECO:0000313" key="6">
    <source>
        <dbReference type="Proteomes" id="UP000196531"/>
    </source>
</evidence>
<dbReference type="PIRSF" id="PIRSF000390">
    <property type="entry name" value="PLP_StrS"/>
    <property type="match status" value="1"/>
</dbReference>
<dbReference type="PANTHER" id="PTHR30244">
    <property type="entry name" value="TRANSAMINASE"/>
    <property type="match status" value="1"/>
</dbReference>
<dbReference type="InterPro" id="IPR015421">
    <property type="entry name" value="PyrdxlP-dep_Trfase_major"/>
</dbReference>
<dbReference type="InterPro" id="IPR000653">
    <property type="entry name" value="DegT/StrS_aminotransferase"/>
</dbReference>
<proteinExistence type="inferred from homology"/>
<evidence type="ECO:0000256" key="3">
    <source>
        <dbReference type="PIRSR" id="PIRSR000390-2"/>
    </source>
</evidence>
<evidence type="ECO:0000256" key="1">
    <source>
        <dbReference type="ARBA" id="ARBA00037999"/>
    </source>
</evidence>
<dbReference type="Pfam" id="PF01041">
    <property type="entry name" value="DegT_DnrJ_EryC1"/>
    <property type="match status" value="1"/>
</dbReference>
<evidence type="ECO:0000313" key="5">
    <source>
        <dbReference type="EMBL" id="OUR98758.1"/>
    </source>
</evidence>
<sequence length="363" mass="40218">MEISFYDFKNLHNEKFRKEIKEIIGDIIDNNAFAEGEYNKKFEEAFAKKQSAKHCALVGNGTDAIEISLEVLGIGHGDKVGVPGITFYATIEAVLNRGATPIYIDVDSTTGLFCPSSLKRVSEKHELKAVIPVHIYGLPAPIQEIEEICHPKGIKIIEDAAQAQGTILPTGPVGSTQNLVTYSFYPTKNLAAFGDAGAVLTPTEDLYKKIKSVGNHGRGNDEAYGRNSRCDHIQAAVLYKKLENIDENNLLRKKVASLYHSHLAGANVKLLPEKYIETSSWHLYPVQCESAEQRLAFATKLKEKGVASTPFYDQALSQMTPFKSYEGEDENAKNFAGRTLCLPMNPFLKEEEIKYIADIIKNS</sequence>
<dbReference type="SUPFAM" id="SSF53383">
    <property type="entry name" value="PLP-dependent transferases"/>
    <property type="match status" value="1"/>
</dbReference>
<dbReference type="EMBL" id="MAAO01000004">
    <property type="protein sequence ID" value="OUR98758.1"/>
    <property type="molecule type" value="Genomic_DNA"/>
</dbReference>
<dbReference type="CDD" id="cd00616">
    <property type="entry name" value="AHBA_syn"/>
    <property type="match status" value="1"/>
</dbReference>
<accession>A0A1Y5FB87</accession>
<protein>
    <submittedName>
        <fullName evidence="5">Uncharacterized protein</fullName>
    </submittedName>
</protein>
<feature type="active site" description="Proton acceptor" evidence="2">
    <location>
        <position position="188"/>
    </location>
</feature>
<comment type="similarity">
    <text evidence="1 4">Belongs to the DegT/DnrJ/EryC1 family.</text>
</comment>